<dbReference type="SUPFAM" id="SSF48334">
    <property type="entry name" value="DNA repair protein MutS, domain III"/>
    <property type="match status" value="1"/>
</dbReference>
<dbReference type="InterPro" id="IPR017261">
    <property type="entry name" value="DNA_mismatch_repair_MutS/MSH"/>
</dbReference>
<dbReference type="GO" id="GO:0032301">
    <property type="term" value="C:MutSalpha complex"/>
    <property type="evidence" value="ECO:0007669"/>
    <property type="project" value="TreeGrafter"/>
</dbReference>
<dbReference type="InterPro" id="IPR000432">
    <property type="entry name" value="DNA_mismatch_repair_MutS_C"/>
</dbReference>
<evidence type="ECO:0000313" key="9">
    <source>
        <dbReference type="Proteomes" id="UP000051952"/>
    </source>
</evidence>
<dbReference type="SMART" id="SM00533">
    <property type="entry name" value="MUTSd"/>
    <property type="match status" value="1"/>
</dbReference>
<evidence type="ECO:0000256" key="1">
    <source>
        <dbReference type="ARBA" id="ARBA00022741"/>
    </source>
</evidence>
<dbReference type="VEuPathDB" id="TriTrypDB:BSAL_27880"/>
<dbReference type="InterPro" id="IPR007696">
    <property type="entry name" value="DNA_mismatch_repair_MutS_core"/>
</dbReference>
<sequence length="953" mass="103330">MTKRPRDAGNDVADAYRCVCMREPTQEQHATFPAALTPLDGQVYALRQQLPSSVILLVVCGYKVKLYGRDSRVASRRFGIVCVKTVPFESSSFPVVRLPHYLTRLSEMGYHVALADQVETAAIRASGTKTGTKVFERKITAMYSRATTSSATFESLYQSSASSAHQQPADDDGGADDEPEGEQVHNAEGAMSSSSAAAEGAPGSIHRRLQEASLRWILALTVSTVDGTQHWSIRLISLLSLVQSSVEVVRGNEAALVQLRDVFLKCDPCEIICDRTSASLVLTHLEELGECPLHQGPTVEGTEDSCRRTFISDFQSDKIERLGTEYAERFQASLALESIRTLPLQEIISGHDVRSMYLPATACNALGLFPQARNRQGYSSSMLSLVELLDRCTTKVGSRMLRRWVSAPLCEKATIHSRQEAVRAIAGADVALRALFDAVIDAVKGYLSDPEATLSRLTTGQASVSEVVSLVKVMTKLQQLRIQSPSPSSFVNDLMREANGGEVVEQLLQFLMQRMNLGARDCATVFEGVKALPPSIVDIHKDITQANAMLDAALVDIRAVLKSPQHQFSTVAGTEYLVDVVSSKVAKGVTIPTDWTVISRTKTNVRYHPADVVQATTSLFAARDRLQIAAEGEWRVLLLHTAETYASSIVAARGMLRAAGTLDALVSFSMALSQPGYILPEVTDNKLAGVSIQAGRHPMLDVALGGSAVAVDIVVPPHGTWILTGPNMGGKSALLRTAGLFAVMAQIGAPVPARCCAMPVFDALYCRMGSEDSILEHRSTFLNEMIETGDILRSSYLNNALVLVDELGQGTSSFDGLAVATATLHHLTCSGATTMFVTHHTVICDEYQVQQNSSEGRKDASANENARVVCKYMSFEYQQHSTETTTRSQRNDVKFLHVPVDGVSPSSFGIHVASMANLPASVITLAEERSRDAESKQRQRIQLHGLAAFVGLV</sequence>
<feature type="domain" description="DNA mismatch repair proteins mutS family" evidence="7">
    <location>
        <begin position="718"/>
        <end position="931"/>
    </location>
</feature>
<dbReference type="EMBL" id="CYKH01001851">
    <property type="protein sequence ID" value="CUG90596.1"/>
    <property type="molecule type" value="Genomic_DNA"/>
</dbReference>
<name>A0A0S4JK96_BODSA</name>
<proteinExistence type="predicted"/>
<dbReference type="GO" id="GO:0030983">
    <property type="term" value="F:mismatched DNA binding"/>
    <property type="evidence" value="ECO:0007669"/>
    <property type="project" value="InterPro"/>
</dbReference>
<keyword evidence="2" id="KW-0227">DNA damage</keyword>
<feature type="region of interest" description="Disordered" evidence="5">
    <location>
        <begin position="161"/>
        <end position="204"/>
    </location>
</feature>
<dbReference type="PIRSF" id="PIRSF037677">
    <property type="entry name" value="DNA_mis_repair_Msh6"/>
    <property type="match status" value="1"/>
</dbReference>
<dbReference type="InterPro" id="IPR007695">
    <property type="entry name" value="DNA_mismatch_repair_MutS-lik_N"/>
</dbReference>
<evidence type="ECO:0000256" key="5">
    <source>
        <dbReference type="SAM" id="MobiDB-lite"/>
    </source>
</evidence>
<keyword evidence="9" id="KW-1185">Reference proteome</keyword>
<dbReference type="PANTHER" id="PTHR11361:SF154">
    <property type="entry name" value="REPAIR PROTEIN MSH3, PUTATIVE-RELATED"/>
    <property type="match status" value="1"/>
</dbReference>
<keyword evidence="3" id="KW-0067">ATP-binding</keyword>
<feature type="compositionally biased region" description="Acidic residues" evidence="5">
    <location>
        <begin position="169"/>
        <end position="181"/>
    </location>
</feature>
<dbReference type="InterPro" id="IPR016151">
    <property type="entry name" value="DNA_mismatch_repair_MutS_N"/>
</dbReference>
<dbReference type="SMART" id="SM00534">
    <property type="entry name" value="MUTSac"/>
    <property type="match status" value="1"/>
</dbReference>
<evidence type="ECO:0000256" key="3">
    <source>
        <dbReference type="ARBA" id="ARBA00022840"/>
    </source>
</evidence>
<keyword evidence="1" id="KW-0547">Nucleotide-binding</keyword>
<dbReference type="Gene3D" id="1.10.1420.10">
    <property type="match status" value="2"/>
</dbReference>
<dbReference type="Gene3D" id="3.40.50.300">
    <property type="entry name" value="P-loop containing nucleotide triphosphate hydrolases"/>
    <property type="match status" value="1"/>
</dbReference>
<dbReference type="SUPFAM" id="SSF55271">
    <property type="entry name" value="DNA repair protein MutS, domain I"/>
    <property type="match status" value="1"/>
</dbReference>
<dbReference type="AlphaFoldDB" id="A0A0S4JK96"/>
<dbReference type="OMA" id="WIAVMYN"/>
<protein>
    <submittedName>
        <fullName evidence="8">Mismatch repair protein MSH3, putative</fullName>
    </submittedName>
</protein>
<keyword evidence="4" id="KW-0238">DNA-binding</keyword>
<evidence type="ECO:0000259" key="6">
    <source>
        <dbReference type="SMART" id="SM00533"/>
    </source>
</evidence>
<dbReference type="InterPro" id="IPR045076">
    <property type="entry name" value="MutS"/>
</dbReference>
<dbReference type="Pfam" id="PF05192">
    <property type="entry name" value="MutS_III"/>
    <property type="match status" value="1"/>
</dbReference>
<dbReference type="GO" id="GO:0006298">
    <property type="term" value="P:mismatch repair"/>
    <property type="evidence" value="ECO:0007669"/>
    <property type="project" value="InterPro"/>
</dbReference>
<dbReference type="Pfam" id="PF01624">
    <property type="entry name" value="MutS_I"/>
    <property type="match status" value="1"/>
</dbReference>
<evidence type="ECO:0000313" key="8">
    <source>
        <dbReference type="EMBL" id="CUG90596.1"/>
    </source>
</evidence>
<reference evidence="9" key="1">
    <citation type="submission" date="2015-09" db="EMBL/GenBank/DDBJ databases">
        <authorList>
            <consortium name="Pathogen Informatics"/>
        </authorList>
    </citation>
    <scope>NUCLEOTIDE SEQUENCE [LARGE SCALE GENOMIC DNA]</scope>
    <source>
        <strain evidence="9">Lake Konstanz</strain>
    </source>
</reference>
<evidence type="ECO:0000256" key="4">
    <source>
        <dbReference type="ARBA" id="ARBA00023125"/>
    </source>
</evidence>
<dbReference type="InterPro" id="IPR027417">
    <property type="entry name" value="P-loop_NTPase"/>
</dbReference>
<dbReference type="PANTHER" id="PTHR11361">
    <property type="entry name" value="DNA MISMATCH REPAIR PROTEIN MUTS FAMILY MEMBER"/>
    <property type="match status" value="1"/>
</dbReference>
<evidence type="ECO:0000256" key="2">
    <source>
        <dbReference type="ARBA" id="ARBA00022763"/>
    </source>
</evidence>
<dbReference type="Pfam" id="PF00488">
    <property type="entry name" value="MutS_V"/>
    <property type="match status" value="1"/>
</dbReference>
<gene>
    <name evidence="8" type="ORF">BSAL_27880</name>
</gene>
<dbReference type="OrthoDB" id="121051at2759"/>
<dbReference type="InterPro" id="IPR036187">
    <property type="entry name" value="DNA_mismatch_repair_MutS_sf"/>
</dbReference>
<dbReference type="Proteomes" id="UP000051952">
    <property type="component" value="Unassembled WGS sequence"/>
</dbReference>
<dbReference type="SUPFAM" id="SSF52540">
    <property type="entry name" value="P-loop containing nucleoside triphosphate hydrolases"/>
    <property type="match status" value="1"/>
</dbReference>
<feature type="compositionally biased region" description="Low complexity" evidence="5">
    <location>
        <begin position="187"/>
        <end position="204"/>
    </location>
</feature>
<feature type="domain" description="DNA mismatch repair protein MutS core" evidence="6">
    <location>
        <begin position="380"/>
        <end position="703"/>
    </location>
</feature>
<accession>A0A0S4JK96</accession>
<evidence type="ECO:0000259" key="7">
    <source>
        <dbReference type="SMART" id="SM00534"/>
    </source>
</evidence>
<dbReference type="GO" id="GO:0005524">
    <property type="term" value="F:ATP binding"/>
    <property type="evidence" value="ECO:0007669"/>
    <property type="project" value="UniProtKB-KW"/>
</dbReference>
<dbReference type="GO" id="GO:0140664">
    <property type="term" value="F:ATP-dependent DNA damage sensor activity"/>
    <property type="evidence" value="ECO:0007669"/>
    <property type="project" value="InterPro"/>
</dbReference>
<dbReference type="Gene3D" id="3.40.1170.10">
    <property type="entry name" value="DNA repair protein MutS, domain I"/>
    <property type="match status" value="1"/>
</dbReference>
<organism evidence="8 9">
    <name type="scientific">Bodo saltans</name>
    <name type="common">Flagellated protozoan</name>
    <dbReference type="NCBI Taxonomy" id="75058"/>
    <lineage>
        <taxon>Eukaryota</taxon>
        <taxon>Discoba</taxon>
        <taxon>Euglenozoa</taxon>
        <taxon>Kinetoplastea</taxon>
        <taxon>Metakinetoplastina</taxon>
        <taxon>Eubodonida</taxon>
        <taxon>Bodonidae</taxon>
        <taxon>Bodo</taxon>
    </lineage>
</organism>